<gene>
    <name evidence="2" type="ORF">DIZ80_09245</name>
</gene>
<dbReference type="InterPro" id="IPR004919">
    <property type="entry name" value="GmrSD_N"/>
</dbReference>
<dbReference type="Pfam" id="PF03235">
    <property type="entry name" value="GmrSD_N"/>
    <property type="match status" value="1"/>
</dbReference>
<evidence type="ECO:0000259" key="1">
    <source>
        <dbReference type="Pfam" id="PF03235"/>
    </source>
</evidence>
<keyword evidence="3" id="KW-1185">Reference proteome</keyword>
<proteinExistence type="predicted"/>
<reference evidence="2 3" key="1">
    <citation type="journal article" date="2018" name="ISME J.">
        <title>Endosymbiont genomes yield clues of tubeworm success.</title>
        <authorList>
            <person name="Li Y."/>
            <person name="Liles M.R."/>
            <person name="Halanych K.M."/>
        </authorList>
    </citation>
    <scope>NUCLEOTIDE SEQUENCE [LARGE SCALE GENOMIC DNA]</scope>
    <source>
        <strain evidence="2">A1464</strain>
    </source>
</reference>
<evidence type="ECO:0000313" key="3">
    <source>
        <dbReference type="Proteomes" id="UP000254266"/>
    </source>
</evidence>
<sequence>MLLNPLTPDVRSVLSQLDEKEIDLDPEFQRGDVWNRHKQQMLIDTILRDWEIPPIFLIINEGRDVKEVLDGHQRLKAIHAFHNDGFKVNGSLDPADQEIRSLDGCLYSGLPERMKKRFRNFSLRIFEISNYVEGEPFELFFRLNQNATLTSAERRNTFFGEARDATKDIVNFMDRKGYSAETIGFNNTRLGYHDVIARVLISLEKMSIQKKLLDKEITSRYRSKGAFSENDVDLVKDSLERVMRAIRNYGKIKLNKPSLFSLIVFVSTAGANVGDKDIKEILHLYMRAIGYADDPIDLGSLEKAIINQYSLRISTSVYDSRSVIFRSFFFCWLSHMVTSSILTSRYREKVIATLNELKSQSDEDYSTIYFNKVLVTHGWGEL</sequence>
<dbReference type="AlphaFoldDB" id="A0A370DE80"/>
<dbReference type="PANTHER" id="PTHR39639">
    <property type="entry name" value="CHROMOSOME 16, WHOLE GENOME SHOTGUN SEQUENCE"/>
    <property type="match status" value="1"/>
</dbReference>
<comment type="caution">
    <text evidence="2">The sequence shown here is derived from an EMBL/GenBank/DDBJ whole genome shotgun (WGS) entry which is preliminary data.</text>
</comment>
<accession>A0A370DE80</accession>
<name>A0A370DE80_9GAMM</name>
<dbReference type="EMBL" id="QFXC01000011">
    <property type="protein sequence ID" value="RDH82466.1"/>
    <property type="molecule type" value="Genomic_DNA"/>
</dbReference>
<dbReference type="PANTHER" id="PTHR39639:SF1">
    <property type="entry name" value="DUF262 DOMAIN-CONTAINING PROTEIN"/>
    <property type="match status" value="1"/>
</dbReference>
<protein>
    <recommendedName>
        <fullName evidence="1">GmrSD restriction endonucleases N-terminal domain-containing protein</fullName>
    </recommendedName>
</protein>
<dbReference type="Proteomes" id="UP000254266">
    <property type="component" value="Unassembled WGS sequence"/>
</dbReference>
<organism evidence="2 3">
    <name type="scientific">endosymbiont of Galathealinum brachiosum</name>
    <dbReference type="NCBI Taxonomy" id="2200906"/>
    <lineage>
        <taxon>Bacteria</taxon>
        <taxon>Pseudomonadati</taxon>
        <taxon>Pseudomonadota</taxon>
        <taxon>Gammaproteobacteria</taxon>
        <taxon>sulfur-oxidizing symbionts</taxon>
    </lineage>
</organism>
<evidence type="ECO:0000313" key="2">
    <source>
        <dbReference type="EMBL" id="RDH82466.1"/>
    </source>
</evidence>
<feature type="domain" description="GmrSD restriction endonucleases N-terminal" evidence="1">
    <location>
        <begin position="18"/>
        <end position="158"/>
    </location>
</feature>